<feature type="region of interest" description="Disordered" evidence="1">
    <location>
        <begin position="125"/>
        <end position="145"/>
    </location>
</feature>
<name>A0ABQ8GJM5_9PEZI</name>
<feature type="compositionally biased region" description="Low complexity" evidence="1">
    <location>
        <begin position="274"/>
        <end position="285"/>
    </location>
</feature>
<feature type="compositionally biased region" description="Gly residues" evidence="1">
    <location>
        <begin position="196"/>
        <end position="208"/>
    </location>
</feature>
<evidence type="ECO:0000256" key="1">
    <source>
        <dbReference type="SAM" id="MobiDB-lite"/>
    </source>
</evidence>
<gene>
    <name evidence="2" type="ORF">B0J12DRAFT_653693</name>
</gene>
<protein>
    <submittedName>
        <fullName evidence="2">Uncharacterized protein</fullName>
    </submittedName>
</protein>
<feature type="compositionally biased region" description="Gly residues" evidence="1">
    <location>
        <begin position="247"/>
        <end position="264"/>
    </location>
</feature>
<feature type="region of interest" description="Disordered" evidence="1">
    <location>
        <begin position="188"/>
        <end position="285"/>
    </location>
</feature>
<reference evidence="2 3" key="1">
    <citation type="journal article" date="2021" name="Nat. Commun.">
        <title>Genetic determinants of endophytism in the Arabidopsis root mycobiome.</title>
        <authorList>
            <person name="Mesny F."/>
            <person name="Miyauchi S."/>
            <person name="Thiergart T."/>
            <person name="Pickel B."/>
            <person name="Atanasova L."/>
            <person name="Karlsson M."/>
            <person name="Huettel B."/>
            <person name="Barry K.W."/>
            <person name="Haridas S."/>
            <person name="Chen C."/>
            <person name="Bauer D."/>
            <person name="Andreopoulos W."/>
            <person name="Pangilinan J."/>
            <person name="LaButti K."/>
            <person name="Riley R."/>
            <person name="Lipzen A."/>
            <person name="Clum A."/>
            <person name="Drula E."/>
            <person name="Henrissat B."/>
            <person name="Kohler A."/>
            <person name="Grigoriev I.V."/>
            <person name="Martin F.M."/>
            <person name="Hacquard S."/>
        </authorList>
    </citation>
    <scope>NUCLEOTIDE SEQUENCE [LARGE SCALE GENOMIC DNA]</scope>
    <source>
        <strain evidence="2 3">MPI-SDFR-AT-0080</strain>
    </source>
</reference>
<proteinExistence type="predicted"/>
<evidence type="ECO:0000313" key="3">
    <source>
        <dbReference type="Proteomes" id="UP000774617"/>
    </source>
</evidence>
<dbReference type="Proteomes" id="UP000774617">
    <property type="component" value="Unassembled WGS sequence"/>
</dbReference>
<accession>A0ABQ8GJM5</accession>
<sequence>MTGAVEDGEGCLPHENVLPQLDHAQHDEHEHQELEGEHVPLGPVPSVHDLVHEGHLPALLLAAVLLGAWLVRLLGLGLSRALGSCAVGVKCILEATGRLLGDVDAPAHYPASRLRLLSAGPAVGVAGSRGHQDSGSGNGPLAPEQVARGPRDLLVLALDPLLEAGSLFGSTVGGSIAPRLQLRAEGSAGVGDKVLGRGGRGGRPQGGGEEGRASRHHGAAALLGGARSRRSGDRGGSGEAEEEEGGEQCGGAGHGGYGRAGSGPAGRARGRGGCEATAAEVDVGD</sequence>
<evidence type="ECO:0000313" key="2">
    <source>
        <dbReference type="EMBL" id="KAH7057210.1"/>
    </source>
</evidence>
<organism evidence="2 3">
    <name type="scientific">Macrophomina phaseolina</name>
    <dbReference type="NCBI Taxonomy" id="35725"/>
    <lineage>
        <taxon>Eukaryota</taxon>
        <taxon>Fungi</taxon>
        <taxon>Dikarya</taxon>
        <taxon>Ascomycota</taxon>
        <taxon>Pezizomycotina</taxon>
        <taxon>Dothideomycetes</taxon>
        <taxon>Dothideomycetes incertae sedis</taxon>
        <taxon>Botryosphaeriales</taxon>
        <taxon>Botryosphaeriaceae</taxon>
        <taxon>Macrophomina</taxon>
    </lineage>
</organism>
<keyword evidence="3" id="KW-1185">Reference proteome</keyword>
<dbReference type="EMBL" id="JAGTJR010000007">
    <property type="protein sequence ID" value="KAH7057210.1"/>
    <property type="molecule type" value="Genomic_DNA"/>
</dbReference>
<comment type="caution">
    <text evidence="2">The sequence shown here is derived from an EMBL/GenBank/DDBJ whole genome shotgun (WGS) entry which is preliminary data.</text>
</comment>